<evidence type="ECO:0000256" key="2">
    <source>
        <dbReference type="SAM" id="Phobius"/>
    </source>
</evidence>
<organism evidence="4 5">
    <name type="scientific">Mycena pura</name>
    <dbReference type="NCBI Taxonomy" id="153505"/>
    <lineage>
        <taxon>Eukaryota</taxon>
        <taxon>Fungi</taxon>
        <taxon>Dikarya</taxon>
        <taxon>Basidiomycota</taxon>
        <taxon>Agaricomycotina</taxon>
        <taxon>Agaricomycetes</taxon>
        <taxon>Agaricomycetidae</taxon>
        <taxon>Agaricales</taxon>
        <taxon>Marasmiineae</taxon>
        <taxon>Mycenaceae</taxon>
        <taxon>Mycena</taxon>
    </lineage>
</organism>
<evidence type="ECO:0000313" key="5">
    <source>
        <dbReference type="Proteomes" id="UP001219525"/>
    </source>
</evidence>
<dbReference type="InterPro" id="IPR045339">
    <property type="entry name" value="DUF6534"/>
</dbReference>
<dbReference type="Proteomes" id="UP001219525">
    <property type="component" value="Unassembled WGS sequence"/>
</dbReference>
<feature type="transmembrane region" description="Helical" evidence="2">
    <location>
        <begin position="197"/>
        <end position="218"/>
    </location>
</feature>
<dbReference type="Pfam" id="PF20152">
    <property type="entry name" value="DUF6534"/>
    <property type="match status" value="1"/>
</dbReference>
<feature type="transmembrane region" description="Helical" evidence="2">
    <location>
        <begin position="120"/>
        <end position="147"/>
    </location>
</feature>
<proteinExistence type="predicted"/>
<keyword evidence="2" id="KW-0812">Transmembrane</keyword>
<dbReference type="EMBL" id="JARJCW010000162">
    <property type="protein sequence ID" value="KAJ7189911.1"/>
    <property type="molecule type" value="Genomic_DNA"/>
</dbReference>
<keyword evidence="2" id="KW-1133">Transmembrane helix</keyword>
<feature type="transmembrane region" description="Helical" evidence="2">
    <location>
        <begin position="90"/>
        <end position="108"/>
    </location>
</feature>
<evidence type="ECO:0000259" key="3">
    <source>
        <dbReference type="Pfam" id="PF20152"/>
    </source>
</evidence>
<feature type="transmembrane region" description="Helical" evidence="2">
    <location>
        <begin position="159"/>
        <end position="177"/>
    </location>
</feature>
<protein>
    <recommendedName>
        <fullName evidence="3">DUF6534 domain-containing protein</fullName>
    </recommendedName>
</protein>
<dbReference type="PANTHER" id="PTHR40465">
    <property type="entry name" value="CHROMOSOME 1, WHOLE GENOME SHOTGUN SEQUENCE"/>
    <property type="match status" value="1"/>
</dbReference>
<comment type="caution">
    <text evidence="4">The sequence shown here is derived from an EMBL/GenBank/DDBJ whole genome shotgun (WGS) entry which is preliminary data.</text>
</comment>
<keyword evidence="2" id="KW-0472">Membrane</keyword>
<dbReference type="PANTHER" id="PTHR40465:SF1">
    <property type="entry name" value="DUF6534 DOMAIN-CONTAINING PROTEIN"/>
    <property type="match status" value="1"/>
</dbReference>
<feature type="compositionally biased region" description="Low complexity" evidence="1">
    <location>
        <begin position="268"/>
        <end position="277"/>
    </location>
</feature>
<evidence type="ECO:0000256" key="1">
    <source>
        <dbReference type="SAM" id="MobiDB-lite"/>
    </source>
</evidence>
<feature type="transmembrane region" description="Helical" evidence="2">
    <location>
        <begin position="47"/>
        <end position="70"/>
    </location>
</feature>
<name>A0AAD6UTB9_9AGAR</name>
<sequence>MSAPSLDIITGAILIGTWAASLLYAAEVMQAVYYFSHFKNDAWTKKVLVGFTVLIDTVSILGDYGGVYLYTITHAGDLVYLSNQNWSAPLHLFTTAVVVIVVQLFLIVRYWRFTKNIPATLFLVLLTMAAFGSSVACGVIIAMFPAFKDRDKVKIPATIWLVTEAVADLGIAAALLWEFRRVNMRETWSVVRRLMTVTIQTGTASALIATAALIAFLTKEESNGSAPPPLKVPVGIAYTLGRVYVITMLSNLNIRTTTNERRVVNLNKTTKTTSSSSGPSHGTRDGSGGSIVFAQGRDTELSGIHVHRTAVVSMDNQHESPTETFKSAPGQLFQSEALRQWEQEMTVKLVGLFVE</sequence>
<accession>A0AAD6UTB9</accession>
<gene>
    <name evidence="4" type="ORF">GGX14DRAFT_701925</name>
</gene>
<dbReference type="AlphaFoldDB" id="A0AAD6UTB9"/>
<keyword evidence="5" id="KW-1185">Reference proteome</keyword>
<feature type="transmembrane region" description="Helical" evidence="2">
    <location>
        <begin position="12"/>
        <end position="35"/>
    </location>
</feature>
<feature type="region of interest" description="Disordered" evidence="1">
    <location>
        <begin position="266"/>
        <end position="291"/>
    </location>
</feature>
<feature type="transmembrane region" description="Helical" evidence="2">
    <location>
        <begin position="230"/>
        <end position="252"/>
    </location>
</feature>
<reference evidence="4" key="1">
    <citation type="submission" date="2023-03" db="EMBL/GenBank/DDBJ databases">
        <title>Massive genome expansion in bonnet fungi (Mycena s.s.) driven by repeated elements and novel gene families across ecological guilds.</title>
        <authorList>
            <consortium name="Lawrence Berkeley National Laboratory"/>
            <person name="Harder C.B."/>
            <person name="Miyauchi S."/>
            <person name="Viragh M."/>
            <person name="Kuo A."/>
            <person name="Thoen E."/>
            <person name="Andreopoulos B."/>
            <person name="Lu D."/>
            <person name="Skrede I."/>
            <person name="Drula E."/>
            <person name="Henrissat B."/>
            <person name="Morin E."/>
            <person name="Kohler A."/>
            <person name="Barry K."/>
            <person name="LaButti K."/>
            <person name="Morin E."/>
            <person name="Salamov A."/>
            <person name="Lipzen A."/>
            <person name="Mereny Z."/>
            <person name="Hegedus B."/>
            <person name="Baldrian P."/>
            <person name="Stursova M."/>
            <person name="Weitz H."/>
            <person name="Taylor A."/>
            <person name="Grigoriev I.V."/>
            <person name="Nagy L.G."/>
            <person name="Martin F."/>
            <person name="Kauserud H."/>
        </authorList>
    </citation>
    <scope>NUCLEOTIDE SEQUENCE</scope>
    <source>
        <strain evidence="4">9144</strain>
    </source>
</reference>
<feature type="domain" description="DUF6534" evidence="3">
    <location>
        <begin position="165"/>
        <end position="256"/>
    </location>
</feature>
<evidence type="ECO:0000313" key="4">
    <source>
        <dbReference type="EMBL" id="KAJ7189911.1"/>
    </source>
</evidence>